<keyword evidence="4 7" id="KW-0812">Transmembrane</keyword>
<proteinExistence type="predicted"/>
<dbReference type="RefSeq" id="WP_262167969.1">
    <property type="nucleotide sequence ID" value="NZ_CP104965.1"/>
</dbReference>
<dbReference type="InterPro" id="IPR036259">
    <property type="entry name" value="MFS_trans_sf"/>
</dbReference>
<feature type="transmembrane region" description="Helical" evidence="7">
    <location>
        <begin position="402"/>
        <end position="425"/>
    </location>
</feature>
<protein>
    <submittedName>
        <fullName evidence="9">MFS transporter</fullName>
    </submittedName>
</protein>
<dbReference type="Gene3D" id="1.20.1720.10">
    <property type="entry name" value="Multidrug resistance protein D"/>
    <property type="match status" value="1"/>
</dbReference>
<keyword evidence="10" id="KW-1185">Reference proteome</keyword>
<dbReference type="PROSITE" id="PS50850">
    <property type="entry name" value="MFS"/>
    <property type="match status" value="1"/>
</dbReference>
<evidence type="ECO:0000313" key="9">
    <source>
        <dbReference type="EMBL" id="UXN69480.1"/>
    </source>
</evidence>
<feature type="transmembrane region" description="Helical" evidence="7">
    <location>
        <begin position="104"/>
        <end position="125"/>
    </location>
</feature>
<organism evidence="9 10">
    <name type="scientific">Devosia neptuniae</name>
    <dbReference type="NCBI Taxonomy" id="191302"/>
    <lineage>
        <taxon>Bacteria</taxon>
        <taxon>Pseudomonadati</taxon>
        <taxon>Pseudomonadota</taxon>
        <taxon>Alphaproteobacteria</taxon>
        <taxon>Hyphomicrobiales</taxon>
        <taxon>Devosiaceae</taxon>
        <taxon>Devosia</taxon>
    </lineage>
</organism>
<feature type="transmembrane region" description="Helical" evidence="7">
    <location>
        <begin position="199"/>
        <end position="218"/>
    </location>
</feature>
<dbReference type="PANTHER" id="PTHR42718">
    <property type="entry name" value="MAJOR FACILITATOR SUPERFAMILY MULTIDRUG TRANSPORTER MFSC"/>
    <property type="match status" value="1"/>
</dbReference>
<dbReference type="PANTHER" id="PTHR42718:SF46">
    <property type="entry name" value="BLR6921 PROTEIN"/>
    <property type="match status" value="1"/>
</dbReference>
<dbReference type="InterPro" id="IPR020846">
    <property type="entry name" value="MFS_dom"/>
</dbReference>
<keyword evidence="3" id="KW-1003">Cell membrane</keyword>
<dbReference type="Gene3D" id="1.20.1250.20">
    <property type="entry name" value="MFS general substrate transporter like domains"/>
    <property type="match status" value="1"/>
</dbReference>
<evidence type="ECO:0000256" key="3">
    <source>
        <dbReference type="ARBA" id="ARBA00022475"/>
    </source>
</evidence>
<dbReference type="CDD" id="cd17321">
    <property type="entry name" value="MFS_MMR_MDR_like"/>
    <property type="match status" value="1"/>
</dbReference>
<feature type="transmembrane region" description="Helical" evidence="7">
    <location>
        <begin position="49"/>
        <end position="67"/>
    </location>
</feature>
<evidence type="ECO:0000259" key="8">
    <source>
        <dbReference type="PROSITE" id="PS50850"/>
    </source>
</evidence>
<evidence type="ECO:0000256" key="7">
    <source>
        <dbReference type="SAM" id="Phobius"/>
    </source>
</evidence>
<evidence type="ECO:0000256" key="2">
    <source>
        <dbReference type="ARBA" id="ARBA00022448"/>
    </source>
</evidence>
<gene>
    <name evidence="9" type="ORF">N8A98_19995</name>
</gene>
<evidence type="ECO:0000256" key="6">
    <source>
        <dbReference type="ARBA" id="ARBA00023136"/>
    </source>
</evidence>
<keyword evidence="5 7" id="KW-1133">Transmembrane helix</keyword>
<sequence length="465" mass="46580">MQSGPHRTATPATLITLAGATLLASLGISIATIALPTLALSFPSTLAELQWVILAYLLSMTVTIVSAGRFGDLYGHRRVLLAGMAVFALASALCAASPNLGLLIAARALQGVGGAIITALPMSIARDVVREDRMGAAMGLLAAMSAVGTALGPSLGGIVMASLGWQAAFGLLGLGGAAILLLALRALPASLPPMPRPQMDWAGAMLLSLTLGLYALAATGAGLAAPWNGAVLLVPAAVALFAFIRVQQRSPHPLVPLALLRDRAIGVGLGMNVLLGTVMMSTLVVGPFFLSFALGLDGTLTGLVMAVGPATAALAGAPAGRIVDRLGTGRGLLLGLAETIVGFLLLAFLPRWTGMAGYVGALIVLTPGFQLFLAANNAAVMVAAPAAQRGVLSGLLGLSRNLGLLTGASLMATIFTALVGTGQIAQAAPASIGTAFTASFLISAGLVALAMALALLGRRRVAVAS</sequence>
<feature type="transmembrane region" description="Helical" evidence="7">
    <location>
        <begin position="265"/>
        <end position="294"/>
    </location>
</feature>
<feature type="transmembrane region" description="Helical" evidence="7">
    <location>
        <begin position="137"/>
        <end position="161"/>
    </location>
</feature>
<feature type="domain" description="Major facilitator superfamily (MFS) profile" evidence="8">
    <location>
        <begin position="13"/>
        <end position="462"/>
    </location>
</feature>
<dbReference type="SUPFAM" id="SSF103473">
    <property type="entry name" value="MFS general substrate transporter"/>
    <property type="match status" value="1"/>
</dbReference>
<feature type="transmembrane region" description="Helical" evidence="7">
    <location>
        <begin position="12"/>
        <end position="37"/>
    </location>
</feature>
<feature type="transmembrane region" description="Helical" evidence="7">
    <location>
        <begin position="355"/>
        <end position="382"/>
    </location>
</feature>
<feature type="transmembrane region" description="Helical" evidence="7">
    <location>
        <begin position="167"/>
        <end position="187"/>
    </location>
</feature>
<dbReference type="EMBL" id="CP104965">
    <property type="protein sequence ID" value="UXN69480.1"/>
    <property type="molecule type" value="Genomic_DNA"/>
</dbReference>
<dbReference type="Pfam" id="PF07690">
    <property type="entry name" value="MFS_1"/>
    <property type="match status" value="1"/>
</dbReference>
<feature type="transmembrane region" description="Helical" evidence="7">
    <location>
        <begin position="431"/>
        <end position="456"/>
    </location>
</feature>
<feature type="transmembrane region" description="Helical" evidence="7">
    <location>
        <begin position="331"/>
        <end position="349"/>
    </location>
</feature>
<dbReference type="PRINTS" id="PR01036">
    <property type="entry name" value="TCRTETB"/>
</dbReference>
<evidence type="ECO:0000256" key="1">
    <source>
        <dbReference type="ARBA" id="ARBA00004651"/>
    </source>
</evidence>
<evidence type="ECO:0000313" key="10">
    <source>
        <dbReference type="Proteomes" id="UP001061862"/>
    </source>
</evidence>
<feature type="transmembrane region" description="Helical" evidence="7">
    <location>
        <begin position="300"/>
        <end position="319"/>
    </location>
</feature>
<keyword evidence="6 7" id="KW-0472">Membrane</keyword>
<reference evidence="9 10" key="1">
    <citation type="submission" date="2022-09" db="EMBL/GenBank/DDBJ databases">
        <title>Interaction between co-microsymbionts with complementary sets of symbiotic genes in legume-rhizobium systems.</title>
        <authorList>
            <person name="Safronova V."/>
            <person name="Sazanova A."/>
            <person name="Afonin A."/>
            <person name="Chirak E."/>
        </authorList>
    </citation>
    <scope>NUCLEOTIDE SEQUENCE [LARGE SCALE GENOMIC DNA]</scope>
    <source>
        <strain evidence="9 10">A18/4-1</strain>
    </source>
</reference>
<dbReference type="InterPro" id="IPR011701">
    <property type="entry name" value="MFS"/>
</dbReference>
<accession>A0ABY6CB71</accession>
<keyword evidence="2" id="KW-0813">Transport</keyword>
<name>A0ABY6CB71_9HYPH</name>
<feature type="transmembrane region" description="Helical" evidence="7">
    <location>
        <begin position="79"/>
        <end position="98"/>
    </location>
</feature>
<comment type="subcellular location">
    <subcellularLocation>
        <location evidence="1">Cell membrane</location>
        <topology evidence="1">Multi-pass membrane protein</topology>
    </subcellularLocation>
</comment>
<evidence type="ECO:0000256" key="4">
    <source>
        <dbReference type="ARBA" id="ARBA00022692"/>
    </source>
</evidence>
<evidence type="ECO:0000256" key="5">
    <source>
        <dbReference type="ARBA" id="ARBA00022989"/>
    </source>
</evidence>
<dbReference type="Proteomes" id="UP001061862">
    <property type="component" value="Chromosome"/>
</dbReference>
<feature type="transmembrane region" description="Helical" evidence="7">
    <location>
        <begin position="224"/>
        <end position="244"/>
    </location>
</feature>